<dbReference type="PANTHER" id="PTHR43374:SF1">
    <property type="entry name" value="FLAVIN PRENYLTRANSFERASE PAD1, MITOCHONDRIAL"/>
    <property type="match status" value="1"/>
</dbReference>
<accession>A0A0W0W6S6</accession>
<organism evidence="9 10">
    <name type="scientific">Legionella maceachernii</name>
    <dbReference type="NCBI Taxonomy" id="466"/>
    <lineage>
        <taxon>Bacteria</taxon>
        <taxon>Pseudomonadati</taxon>
        <taxon>Pseudomonadota</taxon>
        <taxon>Gammaproteobacteria</taxon>
        <taxon>Legionellales</taxon>
        <taxon>Legionellaceae</taxon>
        <taxon>Legionella</taxon>
    </lineage>
</organism>
<evidence type="ECO:0000256" key="7">
    <source>
        <dbReference type="HAMAP-Rule" id="MF_01984"/>
    </source>
</evidence>
<keyword evidence="2 7" id="KW-0285">Flavoprotein</keyword>
<dbReference type="HAMAP" id="MF_01984">
    <property type="entry name" value="ubiX_pad"/>
    <property type="match status" value="1"/>
</dbReference>
<proteinExistence type="inferred from homology"/>
<dbReference type="STRING" id="466.Lmac_1119"/>
<evidence type="ECO:0000256" key="3">
    <source>
        <dbReference type="ARBA" id="ARBA00022643"/>
    </source>
</evidence>
<feature type="domain" description="Flavoprotein" evidence="8">
    <location>
        <begin position="9"/>
        <end position="179"/>
    </location>
</feature>
<dbReference type="Gene3D" id="3.40.50.1950">
    <property type="entry name" value="Flavin prenyltransferase-like"/>
    <property type="match status" value="1"/>
</dbReference>
<evidence type="ECO:0000256" key="2">
    <source>
        <dbReference type="ARBA" id="ARBA00022630"/>
    </source>
</evidence>
<dbReference type="SUPFAM" id="SSF52507">
    <property type="entry name" value="Homo-oligomeric flavin-containing Cys decarboxylases, HFCD"/>
    <property type="match status" value="1"/>
</dbReference>
<evidence type="ECO:0000313" key="10">
    <source>
        <dbReference type="Proteomes" id="UP000054908"/>
    </source>
</evidence>
<dbReference type="Proteomes" id="UP000054908">
    <property type="component" value="Unassembled WGS sequence"/>
</dbReference>
<dbReference type="InterPro" id="IPR036551">
    <property type="entry name" value="Flavin_trans-like"/>
</dbReference>
<sequence length="208" mass="23304">MMQEKTRKKKLIIGISGASGIIYGIRLLEMLSKFATLETHLVVSQAAQLTRHYETTLTKEALYDLADYHYSICDLGANIASGSFRTDGMIIAPCSMNTLAEIANGITQNLLTRAADVILKERKRLVLLTRESPLHLIHLENMCKVTQLGAIIAPPVPAFYNHPETIDDIINHTIGRALDLFDIHHPIVKRWQTSSKENHDKISAETFE</sequence>
<keyword evidence="9" id="KW-0456">Lyase</keyword>
<keyword evidence="3 7" id="KW-0288">FMN</keyword>
<comment type="function">
    <text evidence="7">Flavin prenyltransferase that catalyzes the synthesis of the prenylated FMN cofactor (prenyl-FMN) for 4-hydroxy-3-polyprenylbenzoic acid decarboxylase UbiD. The prenyltransferase is metal-independent and links a dimethylallyl moiety from dimethylallyl monophosphate (DMAP) to the flavin N5 and C6 atoms of FMN.</text>
</comment>
<name>A0A0W0W6S6_9GAMM</name>
<gene>
    <name evidence="9" type="primary">ubiX_1</name>
    <name evidence="7" type="synonym">ubiX</name>
    <name evidence="9" type="ORF">Lmac_1119</name>
</gene>
<evidence type="ECO:0000256" key="4">
    <source>
        <dbReference type="ARBA" id="ARBA00022679"/>
    </source>
</evidence>
<keyword evidence="1 7" id="KW-0637">Prenyltransferase</keyword>
<comment type="caution">
    <text evidence="9">The sequence shown here is derived from an EMBL/GenBank/DDBJ whole genome shotgun (WGS) entry which is preliminary data.</text>
</comment>
<dbReference type="OrthoDB" id="9781577at2"/>
<keyword evidence="4 7" id="KW-0808">Transferase</keyword>
<dbReference type="EC" id="2.5.1.129" evidence="7"/>
<feature type="binding site" evidence="7">
    <location>
        <position position="160"/>
    </location>
    <ligand>
        <name>dimethylallyl phosphate</name>
        <dbReference type="ChEBI" id="CHEBI:88052"/>
    </ligand>
</feature>
<dbReference type="NCBIfam" id="NF004685">
    <property type="entry name" value="PRK06029.1"/>
    <property type="match status" value="1"/>
</dbReference>
<dbReference type="GO" id="GO:0106141">
    <property type="term" value="F:flavin prenyltransferase activity"/>
    <property type="evidence" value="ECO:0007669"/>
    <property type="project" value="UniProtKB-EC"/>
</dbReference>
<dbReference type="Pfam" id="PF02441">
    <property type="entry name" value="Flavoprotein"/>
    <property type="match status" value="1"/>
</dbReference>
<feature type="binding site" evidence="7">
    <location>
        <position position="44"/>
    </location>
    <ligand>
        <name>FMN</name>
        <dbReference type="ChEBI" id="CHEBI:58210"/>
    </ligand>
</feature>
<feature type="binding site" evidence="7">
    <location>
        <begin position="95"/>
        <end position="98"/>
    </location>
    <ligand>
        <name>FMN</name>
        <dbReference type="ChEBI" id="CHEBI:58210"/>
    </ligand>
</feature>
<evidence type="ECO:0000256" key="5">
    <source>
        <dbReference type="ARBA" id="ARBA00050612"/>
    </source>
</evidence>
<comment type="similarity">
    <text evidence="6 7">Belongs to the UbiX/PAD1 family.</text>
</comment>
<evidence type="ECO:0000313" key="9">
    <source>
        <dbReference type="EMBL" id="KTD28060.1"/>
    </source>
</evidence>
<keyword evidence="10" id="KW-1185">Reference proteome</keyword>
<dbReference type="PATRIC" id="fig|466.6.peg.1190"/>
<evidence type="ECO:0000256" key="1">
    <source>
        <dbReference type="ARBA" id="ARBA00022602"/>
    </source>
</evidence>
<dbReference type="NCBIfam" id="TIGR00421">
    <property type="entry name" value="ubiX_pad"/>
    <property type="match status" value="1"/>
</dbReference>
<reference evidence="9 10" key="1">
    <citation type="submission" date="2015-11" db="EMBL/GenBank/DDBJ databases">
        <title>Genomic analysis of 38 Legionella species identifies large and diverse effector repertoires.</title>
        <authorList>
            <person name="Burstein D."/>
            <person name="Amaro F."/>
            <person name="Zusman T."/>
            <person name="Lifshitz Z."/>
            <person name="Cohen O."/>
            <person name="Gilbert J.A."/>
            <person name="Pupko T."/>
            <person name="Shuman H.A."/>
            <person name="Segal G."/>
        </authorList>
    </citation>
    <scope>NUCLEOTIDE SEQUENCE [LARGE SCALE GENOMIC DNA]</scope>
    <source>
        <strain evidence="9 10">PX-1-G2-E2</strain>
    </source>
</reference>
<evidence type="ECO:0000256" key="6">
    <source>
        <dbReference type="ARBA" id="ARBA00060793"/>
    </source>
</evidence>
<feature type="binding site" evidence="7">
    <location>
        <begin position="17"/>
        <end position="19"/>
    </location>
    <ligand>
        <name>FMN</name>
        <dbReference type="ChEBI" id="CHEBI:58210"/>
    </ligand>
</feature>
<evidence type="ECO:0000259" key="8">
    <source>
        <dbReference type="Pfam" id="PF02441"/>
    </source>
</evidence>
<comment type="catalytic activity">
    <reaction evidence="5 7">
        <text>dimethylallyl phosphate + FMNH2 = prenylated FMNH2 + phosphate</text>
        <dbReference type="Rhea" id="RHEA:37743"/>
        <dbReference type="ChEBI" id="CHEBI:43474"/>
        <dbReference type="ChEBI" id="CHEBI:57618"/>
        <dbReference type="ChEBI" id="CHEBI:87467"/>
        <dbReference type="ChEBI" id="CHEBI:88052"/>
        <dbReference type="EC" id="2.5.1.129"/>
    </reaction>
</comment>
<feature type="binding site" evidence="7">
    <location>
        <position position="176"/>
    </location>
    <ligand>
        <name>dimethylallyl phosphate</name>
        <dbReference type="ChEBI" id="CHEBI:88052"/>
    </ligand>
</feature>
<dbReference type="EMBL" id="LNYL01000027">
    <property type="protein sequence ID" value="KTD28060.1"/>
    <property type="molecule type" value="Genomic_DNA"/>
</dbReference>
<comment type="caution">
    <text evidence="7">Lacks conserved residue(s) required for the propagation of feature annotation.</text>
</comment>
<dbReference type="AlphaFoldDB" id="A0A0W0W6S6"/>
<dbReference type="GO" id="GO:0016831">
    <property type="term" value="F:carboxy-lyase activity"/>
    <property type="evidence" value="ECO:0007669"/>
    <property type="project" value="TreeGrafter"/>
</dbReference>
<dbReference type="FunFam" id="3.40.50.1950:FF:000001">
    <property type="entry name" value="Flavin prenyltransferase UbiX"/>
    <property type="match status" value="1"/>
</dbReference>
<dbReference type="InterPro" id="IPR003382">
    <property type="entry name" value="Flavoprotein"/>
</dbReference>
<feature type="binding site" evidence="7">
    <location>
        <position position="130"/>
    </location>
    <ligand>
        <name>FMN</name>
        <dbReference type="ChEBI" id="CHEBI:58210"/>
    </ligand>
</feature>
<dbReference type="PANTHER" id="PTHR43374">
    <property type="entry name" value="FLAVIN PRENYLTRANSFERASE"/>
    <property type="match status" value="1"/>
</dbReference>
<protein>
    <recommendedName>
        <fullName evidence="7">Flavin prenyltransferase UbiX</fullName>
        <ecNumber evidence="7">2.5.1.129</ecNumber>
    </recommendedName>
</protein>
<dbReference type="InterPro" id="IPR004507">
    <property type="entry name" value="UbiX-like"/>
</dbReference>